<dbReference type="Pfam" id="PF12697">
    <property type="entry name" value="Abhydrolase_6"/>
    <property type="match status" value="1"/>
</dbReference>
<accession>A0A364NQJ6</accession>
<keyword evidence="4" id="KW-1185">Reference proteome</keyword>
<dbReference type="Proteomes" id="UP000250744">
    <property type="component" value="Unassembled WGS sequence"/>
</dbReference>
<dbReference type="SUPFAM" id="SSF53474">
    <property type="entry name" value="alpha/beta-Hydrolases"/>
    <property type="match status" value="1"/>
</dbReference>
<dbReference type="GO" id="GO:0016787">
    <property type="term" value="F:hydrolase activity"/>
    <property type="evidence" value="ECO:0007669"/>
    <property type="project" value="UniProtKB-KW"/>
</dbReference>
<dbReference type="InterPro" id="IPR029058">
    <property type="entry name" value="AB_hydrolase_fold"/>
</dbReference>
<feature type="transmembrane region" description="Helical" evidence="1">
    <location>
        <begin position="12"/>
        <end position="31"/>
    </location>
</feature>
<organism evidence="3 4">
    <name type="scientific">Nitrincola tibetensis</name>
    <dbReference type="NCBI Taxonomy" id="2219697"/>
    <lineage>
        <taxon>Bacteria</taxon>
        <taxon>Pseudomonadati</taxon>
        <taxon>Pseudomonadota</taxon>
        <taxon>Gammaproteobacteria</taxon>
        <taxon>Oceanospirillales</taxon>
        <taxon>Oceanospirillaceae</taxon>
        <taxon>Nitrincola</taxon>
    </lineage>
</organism>
<dbReference type="AlphaFoldDB" id="A0A364NQJ6"/>
<keyword evidence="3" id="KW-0378">Hydrolase</keyword>
<dbReference type="EMBL" id="QKRX01000002">
    <property type="protein sequence ID" value="RAU19302.1"/>
    <property type="molecule type" value="Genomic_DNA"/>
</dbReference>
<gene>
    <name evidence="3" type="ORF">DN062_03320</name>
</gene>
<dbReference type="PANTHER" id="PTHR37946:SF1">
    <property type="entry name" value="SLL1969 PROTEIN"/>
    <property type="match status" value="1"/>
</dbReference>
<reference evidence="3 4" key="1">
    <citation type="submission" date="2018-06" db="EMBL/GenBank/DDBJ databases">
        <title>Nitrincola tibetense sp. nov., isolated from Lake XuguoCo on Tibetan Plateau.</title>
        <authorList>
            <person name="Xing P."/>
        </authorList>
    </citation>
    <scope>NUCLEOTIDE SEQUENCE [LARGE SCALE GENOMIC DNA]</scope>
    <source>
        <strain evidence="4">xg18</strain>
    </source>
</reference>
<keyword evidence="1" id="KW-1133">Transmembrane helix</keyword>
<evidence type="ECO:0000313" key="3">
    <source>
        <dbReference type="EMBL" id="RAU19302.1"/>
    </source>
</evidence>
<keyword evidence="1" id="KW-0812">Transmembrane</keyword>
<dbReference type="InterPro" id="IPR000073">
    <property type="entry name" value="AB_hydrolase_1"/>
</dbReference>
<dbReference type="OrthoDB" id="869379at2"/>
<keyword evidence="1" id="KW-0472">Membrane</keyword>
<dbReference type="PANTHER" id="PTHR37946">
    <property type="entry name" value="SLL1969 PROTEIN"/>
    <property type="match status" value="1"/>
</dbReference>
<feature type="domain" description="AB hydrolase-1" evidence="2">
    <location>
        <begin position="81"/>
        <end position="287"/>
    </location>
</feature>
<dbReference type="RefSeq" id="WP_112157502.1">
    <property type="nucleotide sequence ID" value="NZ_QKRX01000002.1"/>
</dbReference>
<evidence type="ECO:0000259" key="2">
    <source>
        <dbReference type="Pfam" id="PF12697"/>
    </source>
</evidence>
<proteinExistence type="predicted"/>
<sequence length="318" mass="36000">MLKIHLFKKFKYRLLLWSLVLLAPFFTWIFWSETHPSAEREVRLHMHEWLEVQFPEQMSLDDGWHGMHAKHTAETIQPIGVVLIHGLDEPGNIWQDLLPQLEELDLNVWEFHYPNDHAVDVSANYLAEQWSSLPKDIDLVLIGHSMGGLVAREFVSKYRHPVSEPEIVDGASVKSIILVGTPNKGSEWARMRGFLELRDHLTLNNERNLDVFSGLRDGTGAAKLDLRPESEFLEALNQRPWPSQVELNIIAGKLLDLDDMIGDGVVPLDSALLSELAASSVVLDASHRGLLIRLLPSQETAPAIPIILEHLKRLIQTA</sequence>
<comment type="caution">
    <text evidence="3">The sequence shown here is derived from an EMBL/GenBank/DDBJ whole genome shotgun (WGS) entry which is preliminary data.</text>
</comment>
<dbReference type="Gene3D" id="3.40.50.1820">
    <property type="entry name" value="alpha/beta hydrolase"/>
    <property type="match status" value="1"/>
</dbReference>
<protein>
    <submittedName>
        <fullName evidence="3">Alpha/beta hydrolase</fullName>
    </submittedName>
</protein>
<name>A0A364NQJ6_9GAMM</name>
<evidence type="ECO:0000313" key="4">
    <source>
        <dbReference type="Proteomes" id="UP000250744"/>
    </source>
</evidence>
<evidence type="ECO:0000256" key="1">
    <source>
        <dbReference type="SAM" id="Phobius"/>
    </source>
</evidence>